<keyword evidence="3" id="KW-1185">Reference proteome</keyword>
<evidence type="ECO:0000313" key="3">
    <source>
        <dbReference type="Proteomes" id="UP001571476"/>
    </source>
</evidence>
<evidence type="ECO:0000313" key="2">
    <source>
        <dbReference type="EMBL" id="MFA3842600.1"/>
    </source>
</evidence>
<dbReference type="SUPFAM" id="SSF53474">
    <property type="entry name" value="alpha/beta-Hydrolases"/>
    <property type="match status" value="1"/>
</dbReference>
<dbReference type="EMBL" id="JBGOSP010000040">
    <property type="protein sequence ID" value="MFA3842600.1"/>
    <property type="molecule type" value="Genomic_DNA"/>
</dbReference>
<dbReference type="Gene3D" id="3.40.50.1820">
    <property type="entry name" value="alpha/beta hydrolase"/>
    <property type="match status" value="1"/>
</dbReference>
<evidence type="ECO:0000259" key="1">
    <source>
        <dbReference type="Pfam" id="PF12697"/>
    </source>
</evidence>
<sequence length="284" mass="29892">MPESITLTAGTARVSAIAQTGFASGLPLLVCIPGGSYNSGYFDVPGHSLFAAAGERGFPIVAVDRPGYGASDPLPGDVSFAGNAGVLTDAIAGLWARQEKTCPGIVLIGHSMGGAIAVHIAARHPRWPLLGISINAIHDVPPQTVTGAWQAISRGTTINFTSEDRARYMYGPEGTHSPAVLSAAEPACAPIPVDELHEVIEGWPRDFARLAPRVNVAVHYSLADHEKLWNSTPDNISAFAGAFTAAPQMTTHTINNSGHNVDHHYAGPAFHTAQLDWAARLDRA</sequence>
<dbReference type="InterPro" id="IPR029058">
    <property type="entry name" value="AB_hydrolase_fold"/>
</dbReference>
<proteinExistence type="predicted"/>
<reference evidence="2 3" key="1">
    <citation type="submission" date="2024-08" db="EMBL/GenBank/DDBJ databases">
        <title>Genome sequence of Streptomyces aureus CACIA-1.46HGO.</title>
        <authorList>
            <person name="Evangelista-Martinez Z."/>
        </authorList>
    </citation>
    <scope>NUCLEOTIDE SEQUENCE [LARGE SCALE GENOMIC DNA]</scope>
    <source>
        <strain evidence="2 3">CACIA-1.46HGO</strain>
    </source>
</reference>
<dbReference type="Proteomes" id="UP001571476">
    <property type="component" value="Unassembled WGS sequence"/>
</dbReference>
<dbReference type="InterPro" id="IPR000073">
    <property type="entry name" value="AB_hydrolase_1"/>
</dbReference>
<dbReference type="PRINTS" id="PR00111">
    <property type="entry name" value="ABHYDROLASE"/>
</dbReference>
<dbReference type="GO" id="GO:0016787">
    <property type="term" value="F:hydrolase activity"/>
    <property type="evidence" value="ECO:0007669"/>
    <property type="project" value="UniProtKB-KW"/>
</dbReference>
<dbReference type="RefSeq" id="WP_372566529.1">
    <property type="nucleotide sequence ID" value="NZ_JBGOSP010000040.1"/>
</dbReference>
<dbReference type="InterPro" id="IPR050228">
    <property type="entry name" value="Carboxylesterase_BioH"/>
</dbReference>
<comment type="caution">
    <text evidence="2">The sequence shown here is derived from an EMBL/GenBank/DDBJ whole genome shotgun (WGS) entry which is preliminary data.</text>
</comment>
<protein>
    <submittedName>
        <fullName evidence="2">Alpha/beta fold hydrolase</fullName>
    </submittedName>
</protein>
<dbReference type="Pfam" id="PF12697">
    <property type="entry name" value="Abhydrolase_6"/>
    <property type="match status" value="1"/>
</dbReference>
<organism evidence="2 3">
    <name type="scientific">Streptomyces aureus</name>
    <dbReference type="NCBI Taxonomy" id="193461"/>
    <lineage>
        <taxon>Bacteria</taxon>
        <taxon>Bacillati</taxon>
        <taxon>Actinomycetota</taxon>
        <taxon>Actinomycetes</taxon>
        <taxon>Kitasatosporales</taxon>
        <taxon>Streptomycetaceae</taxon>
        <taxon>Streptomyces</taxon>
    </lineage>
</organism>
<dbReference type="PANTHER" id="PTHR43194">
    <property type="entry name" value="HYDROLASE ALPHA/BETA FOLD FAMILY"/>
    <property type="match status" value="1"/>
</dbReference>
<keyword evidence="2" id="KW-0378">Hydrolase</keyword>
<accession>A0ABV4SWK5</accession>
<gene>
    <name evidence="2" type="ORF">ACEG43_41640</name>
</gene>
<name>A0ABV4SWK5_9ACTN</name>
<feature type="domain" description="AB hydrolase-1" evidence="1">
    <location>
        <begin position="29"/>
        <end position="264"/>
    </location>
</feature>
<dbReference type="PANTHER" id="PTHR43194:SF5">
    <property type="entry name" value="PIMELOYL-[ACYL-CARRIER PROTEIN] METHYL ESTER ESTERASE"/>
    <property type="match status" value="1"/>
</dbReference>